<dbReference type="Pfam" id="PF01345">
    <property type="entry name" value="DUF11"/>
    <property type="match status" value="8"/>
</dbReference>
<evidence type="ECO:0000313" key="3">
    <source>
        <dbReference type="EMBL" id="MRX68642.1"/>
    </source>
</evidence>
<dbReference type="NCBIfam" id="TIGR01451">
    <property type="entry name" value="B_ant_repeat"/>
    <property type="match status" value="8"/>
</dbReference>
<dbReference type="Gene3D" id="2.60.40.10">
    <property type="entry name" value="Immunoglobulins"/>
    <property type="match status" value="3"/>
</dbReference>
<dbReference type="InterPro" id="IPR047589">
    <property type="entry name" value="DUF11_rpt"/>
</dbReference>
<gene>
    <name evidence="3" type="ORF">GJU42_11770</name>
</gene>
<feature type="domain" description="DUF11" evidence="2">
    <location>
        <begin position="1"/>
        <end position="100"/>
    </location>
</feature>
<sequence length="1125" mass="119405">TTPLVGSQVTFEIVITNSGKDDNENVQVTDLLPSGYTFIGYTVSTGTYTPATGLWTVGNIINGKSETLQITATVNATGNYLNIAEITAADFEDPDSTPNNGITTEDDYATATTTPTALSSDLSLTKEITNTTSKVGTPVVFEIVVTNNGPQDNTGVQVTDLLPTGYTYTSYTNSTGTYNPVTGIWNIGNLANGQSETLQISSIINDTGIYLNIAEVTAADLPDPDSTPNNGITTEDDYGDAIITPIRVGTYSDLSLTKTVNNATPLVGSQVTFEVIVTNNGPQNTAGVEITDLLPSGYTFSNYTATKGTYNKTTGKWAIGSLINGDSQTLQVTAFVNAIGNYNNIAEVTASNLLDPNSTPNNGIATEDDYAEATTSPVVPMADLSLTKSVLGSNLSPIFGSTVTFEITVKNSGPQAATGVSVKDILPSGFEYVVYSSTAGQYFNTTGIWNIGTIPNGGSESLLIGVKVNTTGNYNNIAEVFTSNELDPDSTPNNNVVGEDDMNSVLLTPVPAVTDLSIEKTVVGNNLTPAVGSQITFAITVTNDGPSVSTGVTIKDILPSGYQYSFFNSTSGSYNPATGIWTPGIILPGNSHTLLINAFVKAPTGTPDEYLNSAEIMTSDQHDPDSTPGNGIITEDDYDSISVTPQIVMADLSIEKTALNQNAVYDVGSTVIFTVTVKNDGPANASGVSVKDLLPPGFKYLTSAPTSGLYNYITGVWNVGIVAAGNDESLDIYTTVNPPTGVAGEYTNTTEIIASNLPDPDSTPNNGIVTEDDYDSLQINVAVADLSLEKTVSNKNANVNEVITFTLQLNNEGPSTATGVNVDDIIPLGYRNITNISNGGIFSNNTIKWANLTVPVGGVTLTYQVTVANPKGLDHDDYLNMAQVTASNQFDPDSKPNNDNGDQSEDDEDSEFINIPSTDIAINKEVDKTDVAMYSSVIFTITAGNLGNLAATNVEVKDLLPKGYELESATATSGTYNSATGIWTIPNVAPKGSQTLTLNVKVVDVRDYLNIAQLVSMDQIDTNSSNNQDSATVSPNCLKIWNEFSPNDDGQNDTFYIDCITQYPDNELSIFNRWGNLVYFKKGYDNTWDGKEKGSAKTLPEGTYFYILDLGDGSDKTSGWLYLKN</sequence>
<dbReference type="InterPro" id="IPR051172">
    <property type="entry name" value="Chlamydia_OmcB"/>
</dbReference>
<feature type="domain" description="DUF11" evidence="2">
    <location>
        <begin position="919"/>
        <end position="1033"/>
    </location>
</feature>
<dbReference type="Gene3D" id="2.60.40.1170">
    <property type="entry name" value="Mu homology domain, subdomain B"/>
    <property type="match status" value="2"/>
</dbReference>
<comment type="caution">
    <text evidence="3">The sequence shown here is derived from an EMBL/GenBank/DDBJ whole genome shotgun (WGS) entry which is preliminary data.</text>
</comment>
<feature type="domain" description="DUF11" evidence="2">
    <location>
        <begin position="785"/>
        <end position="899"/>
    </location>
</feature>
<dbReference type="EMBL" id="WKKG01000005">
    <property type="protein sequence ID" value="MRX68642.1"/>
    <property type="molecule type" value="Genomic_DNA"/>
</dbReference>
<dbReference type="PANTHER" id="PTHR34819:SF3">
    <property type="entry name" value="CELL SURFACE PROTEIN"/>
    <property type="match status" value="1"/>
</dbReference>
<dbReference type="NCBIfam" id="TIGR04131">
    <property type="entry name" value="Bac_Flav_CTERM"/>
    <property type="match status" value="1"/>
</dbReference>
<dbReference type="InterPro" id="IPR013783">
    <property type="entry name" value="Ig-like_fold"/>
</dbReference>
<feature type="domain" description="DUF11" evidence="2">
    <location>
        <begin position="651"/>
        <end position="767"/>
    </location>
</feature>
<accession>A0ABW9Q6Z4</accession>
<dbReference type="Gene3D" id="2.60.40.3080">
    <property type="match status" value="1"/>
</dbReference>
<evidence type="ECO:0000259" key="2">
    <source>
        <dbReference type="Pfam" id="PF01345"/>
    </source>
</evidence>
<dbReference type="InterPro" id="IPR001434">
    <property type="entry name" value="OmcB-like_DUF11"/>
</dbReference>
<feature type="domain" description="DUF11" evidence="2">
    <location>
        <begin position="383"/>
        <end position="495"/>
    </location>
</feature>
<feature type="domain" description="DUF11" evidence="2">
    <location>
        <begin position="515"/>
        <end position="627"/>
    </location>
</feature>
<dbReference type="Proteomes" id="UP000468990">
    <property type="component" value="Unassembled WGS sequence"/>
</dbReference>
<feature type="compositionally biased region" description="Polar residues" evidence="1">
    <location>
        <begin position="887"/>
        <end position="901"/>
    </location>
</feature>
<dbReference type="InterPro" id="IPR026341">
    <property type="entry name" value="T9SS_type_B"/>
</dbReference>
<reference evidence="3 4" key="1">
    <citation type="submission" date="2019-11" db="EMBL/GenBank/DDBJ databases">
        <title>Flavobacterium resistens genome.</title>
        <authorList>
            <person name="Wilson V.M."/>
            <person name="Newman J.D."/>
        </authorList>
    </citation>
    <scope>NUCLEOTIDE SEQUENCE [LARGE SCALE GENOMIC DNA]</scope>
    <source>
        <strain evidence="3 4">DSM 19382</strain>
    </source>
</reference>
<protein>
    <submittedName>
        <fullName evidence="3">DUF11 domain-containing protein</fullName>
    </submittedName>
</protein>
<dbReference type="RefSeq" id="WP_154275353.1">
    <property type="nucleotide sequence ID" value="NZ_WKKG01000005.1"/>
</dbReference>
<dbReference type="Pfam" id="PF13585">
    <property type="entry name" value="CHU_C"/>
    <property type="match status" value="1"/>
</dbReference>
<organism evidence="3 4">
    <name type="scientific">Flavobacterium resistens</name>
    <dbReference type="NCBI Taxonomy" id="443612"/>
    <lineage>
        <taxon>Bacteria</taxon>
        <taxon>Pseudomonadati</taxon>
        <taxon>Bacteroidota</taxon>
        <taxon>Flavobacteriia</taxon>
        <taxon>Flavobacteriales</taxon>
        <taxon>Flavobacteriaceae</taxon>
        <taxon>Flavobacterium</taxon>
    </lineage>
</organism>
<feature type="domain" description="DUF11" evidence="2">
    <location>
        <begin position="121"/>
        <end position="230"/>
    </location>
</feature>
<feature type="domain" description="DUF11" evidence="2">
    <location>
        <begin position="253"/>
        <end position="364"/>
    </location>
</feature>
<dbReference type="PANTHER" id="PTHR34819">
    <property type="entry name" value="LARGE CYSTEINE-RICH PERIPLASMIC PROTEIN OMCB"/>
    <property type="match status" value="1"/>
</dbReference>
<proteinExistence type="predicted"/>
<feature type="region of interest" description="Disordered" evidence="1">
    <location>
        <begin position="887"/>
        <end position="912"/>
    </location>
</feature>
<evidence type="ECO:0000313" key="4">
    <source>
        <dbReference type="Proteomes" id="UP000468990"/>
    </source>
</evidence>
<feature type="non-terminal residue" evidence="3">
    <location>
        <position position="1"/>
    </location>
</feature>
<evidence type="ECO:0000256" key="1">
    <source>
        <dbReference type="SAM" id="MobiDB-lite"/>
    </source>
</evidence>
<name>A0ABW9Q6Z4_9FLAO</name>
<feature type="compositionally biased region" description="Acidic residues" evidence="1">
    <location>
        <begin position="902"/>
        <end position="911"/>
    </location>
</feature>
<keyword evidence="4" id="KW-1185">Reference proteome</keyword>